<organism evidence="1">
    <name type="scientific">uncultured Mycobacterium sp</name>
    <dbReference type="NCBI Taxonomy" id="171292"/>
    <lineage>
        <taxon>Bacteria</taxon>
        <taxon>Bacillati</taxon>
        <taxon>Actinomycetota</taxon>
        <taxon>Actinomycetes</taxon>
        <taxon>Mycobacteriales</taxon>
        <taxon>Mycobacteriaceae</taxon>
        <taxon>Mycobacterium</taxon>
        <taxon>environmental samples</taxon>
    </lineage>
</organism>
<gene>
    <name evidence="1" type="ORF">MHPYR_660017</name>
</gene>
<protein>
    <submittedName>
        <fullName evidence="1">Uncharacterized protein</fullName>
    </submittedName>
</protein>
<evidence type="ECO:0000313" key="1">
    <source>
        <dbReference type="EMBL" id="SBS78988.1"/>
    </source>
</evidence>
<sequence length="69" mass="6859">MNGTPATRLIALHVAAVATIGIVAASVLSNSNSSAASDVADYGSSITAQIGMAHAQHQGVSHQHNGGHQ</sequence>
<accession>A0A1Y5PSV7</accession>
<dbReference type="EMBL" id="FLQS01000063">
    <property type="protein sequence ID" value="SBS78988.1"/>
    <property type="molecule type" value="Genomic_DNA"/>
</dbReference>
<proteinExistence type="predicted"/>
<dbReference type="AlphaFoldDB" id="A0A1Y5PSV7"/>
<reference evidence="1" key="1">
    <citation type="submission" date="2016-03" db="EMBL/GenBank/DDBJ databases">
        <authorList>
            <person name="Ploux O."/>
        </authorList>
    </citation>
    <scope>NUCLEOTIDE SEQUENCE</scope>
    <source>
        <strain evidence="1">UC10</strain>
    </source>
</reference>
<name>A0A1Y5PSV7_9MYCO</name>